<dbReference type="AlphaFoldDB" id="A0A8S1NW67"/>
<evidence type="ECO:0000313" key="1">
    <source>
        <dbReference type="EMBL" id="CAD8096632.1"/>
    </source>
</evidence>
<keyword evidence="2" id="KW-1185">Reference proteome</keyword>
<gene>
    <name evidence="1" type="ORF">PPRIM_AZ9-3.1.T1020014</name>
</gene>
<comment type="caution">
    <text evidence="1">The sequence shown here is derived from an EMBL/GenBank/DDBJ whole genome shotgun (WGS) entry which is preliminary data.</text>
</comment>
<dbReference type="Proteomes" id="UP000688137">
    <property type="component" value="Unassembled WGS sequence"/>
</dbReference>
<dbReference type="EMBL" id="CAJJDM010000105">
    <property type="protein sequence ID" value="CAD8096632.1"/>
    <property type="molecule type" value="Genomic_DNA"/>
</dbReference>
<reference evidence="1" key="1">
    <citation type="submission" date="2021-01" db="EMBL/GenBank/DDBJ databases">
        <authorList>
            <consortium name="Genoscope - CEA"/>
            <person name="William W."/>
        </authorList>
    </citation>
    <scope>NUCLEOTIDE SEQUENCE</scope>
</reference>
<protein>
    <submittedName>
        <fullName evidence="1">Uncharacterized protein</fullName>
    </submittedName>
</protein>
<proteinExistence type="predicted"/>
<name>A0A8S1NW67_PARPR</name>
<accession>A0A8S1NW67</accession>
<sequence length="92" mass="11500">MQKYELSQCINSILKINQYTNIPRNEGCNQIKKSKLKEIAEKRPHRSWELKYIQMFLDKLFICKRGFWLLDYLYYMNQQQEFLNFHKQVFQW</sequence>
<evidence type="ECO:0000313" key="2">
    <source>
        <dbReference type="Proteomes" id="UP000688137"/>
    </source>
</evidence>
<organism evidence="1 2">
    <name type="scientific">Paramecium primaurelia</name>
    <dbReference type="NCBI Taxonomy" id="5886"/>
    <lineage>
        <taxon>Eukaryota</taxon>
        <taxon>Sar</taxon>
        <taxon>Alveolata</taxon>
        <taxon>Ciliophora</taxon>
        <taxon>Intramacronucleata</taxon>
        <taxon>Oligohymenophorea</taxon>
        <taxon>Peniculida</taxon>
        <taxon>Parameciidae</taxon>
        <taxon>Paramecium</taxon>
    </lineage>
</organism>